<gene>
    <name evidence="1" type="ORF">S12H4_39637</name>
</gene>
<name>X1U7F0_9ZZZZ</name>
<protein>
    <submittedName>
        <fullName evidence="1">Uncharacterized protein</fullName>
    </submittedName>
</protein>
<comment type="caution">
    <text evidence="1">The sequence shown here is derived from an EMBL/GenBank/DDBJ whole genome shotgun (WGS) entry which is preliminary data.</text>
</comment>
<organism evidence="1">
    <name type="scientific">marine sediment metagenome</name>
    <dbReference type="NCBI Taxonomy" id="412755"/>
    <lineage>
        <taxon>unclassified sequences</taxon>
        <taxon>metagenomes</taxon>
        <taxon>ecological metagenomes</taxon>
    </lineage>
</organism>
<dbReference type="EMBL" id="BARW01023973">
    <property type="protein sequence ID" value="GAI88254.1"/>
    <property type="molecule type" value="Genomic_DNA"/>
</dbReference>
<accession>X1U7F0</accession>
<feature type="non-terminal residue" evidence="1">
    <location>
        <position position="216"/>
    </location>
</feature>
<proteinExistence type="predicted"/>
<sequence>MVMGKNRDKGLADIMQTGLETFKTTVGGITSILRTGDSAIKDLDSALTGSAPSAVVTPEESFLEVVALAEAAMQEAKEKGSTVAPAVVQRAREILNRVTRAEPAWRPSPSIIRTSNDVLRVALRDLRASQNLLKLAQGAGGLADLENLTKWADEVSQRLNNIQKVIAQPKRTIEQPALEEKPTSTITQVPKIAPKQETVATACVACCLGHFATSAG</sequence>
<reference evidence="1" key="1">
    <citation type="journal article" date="2014" name="Front. Microbiol.">
        <title>High frequency of phylogenetically diverse reductive dehalogenase-homologous genes in deep subseafloor sedimentary metagenomes.</title>
        <authorList>
            <person name="Kawai M."/>
            <person name="Futagami T."/>
            <person name="Toyoda A."/>
            <person name="Takaki Y."/>
            <person name="Nishi S."/>
            <person name="Hori S."/>
            <person name="Arai W."/>
            <person name="Tsubouchi T."/>
            <person name="Morono Y."/>
            <person name="Uchiyama I."/>
            <person name="Ito T."/>
            <person name="Fujiyama A."/>
            <person name="Inagaki F."/>
            <person name="Takami H."/>
        </authorList>
    </citation>
    <scope>NUCLEOTIDE SEQUENCE</scope>
    <source>
        <strain evidence="1">Expedition CK06-06</strain>
    </source>
</reference>
<evidence type="ECO:0000313" key="1">
    <source>
        <dbReference type="EMBL" id="GAI88254.1"/>
    </source>
</evidence>
<dbReference type="AlphaFoldDB" id="X1U7F0"/>